<feature type="transmembrane region" description="Helical" evidence="1">
    <location>
        <begin position="29"/>
        <end position="49"/>
    </location>
</feature>
<evidence type="ECO:0000313" key="2">
    <source>
        <dbReference type="EMBL" id="PTB75271.1"/>
    </source>
</evidence>
<dbReference type="EMBL" id="KZ679134">
    <property type="protein sequence ID" value="PTB75271.1"/>
    <property type="molecule type" value="Genomic_DNA"/>
</dbReference>
<name>A0A2T4C126_TRILO</name>
<gene>
    <name evidence="2" type="ORF">M440DRAFT_20411</name>
</gene>
<keyword evidence="1" id="KW-0812">Transmembrane</keyword>
<keyword evidence="1" id="KW-0472">Membrane</keyword>
<evidence type="ECO:0000313" key="3">
    <source>
        <dbReference type="Proteomes" id="UP000240760"/>
    </source>
</evidence>
<evidence type="ECO:0000256" key="1">
    <source>
        <dbReference type="SAM" id="Phobius"/>
    </source>
</evidence>
<keyword evidence="1" id="KW-1133">Transmembrane helix</keyword>
<keyword evidence="3" id="KW-1185">Reference proteome</keyword>
<dbReference type="AlphaFoldDB" id="A0A2T4C126"/>
<dbReference type="Proteomes" id="UP000240760">
    <property type="component" value="Unassembled WGS sequence"/>
</dbReference>
<accession>A0A2T4C126</accession>
<protein>
    <submittedName>
        <fullName evidence="2">Uncharacterized protein</fullName>
    </submittedName>
</protein>
<reference evidence="2 3" key="1">
    <citation type="submission" date="2016-07" db="EMBL/GenBank/DDBJ databases">
        <title>Multiple horizontal gene transfer events from other fungi enriched the ability of initially mycotrophic Trichoderma (Ascomycota) to feed on dead plant biomass.</title>
        <authorList>
            <consortium name="DOE Joint Genome Institute"/>
            <person name="Aerts A."/>
            <person name="Atanasova L."/>
            <person name="Chenthamara K."/>
            <person name="Zhang J."/>
            <person name="Grujic M."/>
            <person name="Henrissat B."/>
            <person name="Kuo A."/>
            <person name="Salamov A."/>
            <person name="Lipzen A."/>
            <person name="Labutti K."/>
            <person name="Barry K."/>
            <person name="Miao Y."/>
            <person name="Rahimi M.J."/>
            <person name="Shen Q."/>
            <person name="Grigoriev I.V."/>
            <person name="Kubicek C.P."/>
            <person name="Druzhinina I.S."/>
        </authorList>
    </citation>
    <scope>NUCLEOTIDE SEQUENCE [LARGE SCALE GENOMIC DNA]</scope>
    <source>
        <strain evidence="2 3">ATCC 18648</strain>
    </source>
</reference>
<sequence>MNAGNNDILEHKEQTPNCWNMICSWLRGFIVTVSIPMSLTSTFCFYNWVFDHFPFDLRIGPSSSGSLAMATCAWVPGVLESVNMNEATRAVTCTPSQWDSSPSIFRQFSNFSF</sequence>
<proteinExistence type="predicted"/>
<organism evidence="2 3">
    <name type="scientific">Trichoderma longibrachiatum ATCC 18648</name>
    <dbReference type="NCBI Taxonomy" id="983965"/>
    <lineage>
        <taxon>Eukaryota</taxon>
        <taxon>Fungi</taxon>
        <taxon>Dikarya</taxon>
        <taxon>Ascomycota</taxon>
        <taxon>Pezizomycotina</taxon>
        <taxon>Sordariomycetes</taxon>
        <taxon>Hypocreomycetidae</taxon>
        <taxon>Hypocreales</taxon>
        <taxon>Hypocreaceae</taxon>
        <taxon>Trichoderma</taxon>
    </lineage>
</organism>